<dbReference type="GO" id="GO:0043546">
    <property type="term" value="F:molybdopterin cofactor binding"/>
    <property type="evidence" value="ECO:0007669"/>
    <property type="project" value="InterPro"/>
</dbReference>
<dbReference type="Pfam" id="PF01568">
    <property type="entry name" value="Molydop_binding"/>
    <property type="match status" value="1"/>
</dbReference>
<dbReference type="InterPro" id="IPR009010">
    <property type="entry name" value="Asp_de-COase-like_dom_sf"/>
</dbReference>
<accession>A0A6J7E6T9</accession>
<dbReference type="InterPro" id="IPR006657">
    <property type="entry name" value="MoPterin_dinucl-bd_dom"/>
</dbReference>
<dbReference type="SUPFAM" id="SSF53706">
    <property type="entry name" value="Formate dehydrogenase/DMSO reductase, domains 1-3"/>
    <property type="match status" value="1"/>
</dbReference>
<dbReference type="Gene3D" id="2.40.40.20">
    <property type="match status" value="1"/>
</dbReference>
<dbReference type="PANTHER" id="PTHR43742">
    <property type="entry name" value="TRIMETHYLAMINE-N-OXIDE REDUCTASE"/>
    <property type="match status" value="1"/>
</dbReference>
<dbReference type="Gene3D" id="3.40.228.10">
    <property type="entry name" value="Dimethylsulfoxide Reductase, domain 2"/>
    <property type="match status" value="1"/>
</dbReference>
<gene>
    <name evidence="6" type="ORF">UFOPK3444_01049</name>
</gene>
<keyword evidence="2" id="KW-0479">Metal-binding</keyword>
<dbReference type="SUPFAM" id="SSF50692">
    <property type="entry name" value="ADC-like"/>
    <property type="match status" value="1"/>
</dbReference>
<dbReference type="GO" id="GO:0046872">
    <property type="term" value="F:metal ion binding"/>
    <property type="evidence" value="ECO:0007669"/>
    <property type="project" value="UniProtKB-KW"/>
</dbReference>
<dbReference type="PROSITE" id="PS51669">
    <property type="entry name" value="4FE4S_MOW_BIS_MGD"/>
    <property type="match status" value="1"/>
</dbReference>
<dbReference type="SMART" id="SM00926">
    <property type="entry name" value="Molybdop_Fe4S4"/>
    <property type="match status" value="1"/>
</dbReference>
<keyword evidence="3" id="KW-0408">Iron</keyword>
<feature type="domain" description="4Fe-4S Mo/W bis-MGD-type" evidence="5">
    <location>
        <begin position="3"/>
        <end position="59"/>
    </location>
</feature>
<reference evidence="6" key="1">
    <citation type="submission" date="2020-05" db="EMBL/GenBank/DDBJ databases">
        <authorList>
            <person name="Chiriac C."/>
            <person name="Salcher M."/>
            <person name="Ghai R."/>
            <person name="Kavagutti S V."/>
        </authorList>
    </citation>
    <scope>NUCLEOTIDE SEQUENCE</scope>
</reference>
<evidence type="ECO:0000256" key="2">
    <source>
        <dbReference type="ARBA" id="ARBA00022723"/>
    </source>
</evidence>
<dbReference type="InterPro" id="IPR050612">
    <property type="entry name" value="Prok_Mopterin_Oxidored"/>
</dbReference>
<evidence type="ECO:0000256" key="4">
    <source>
        <dbReference type="ARBA" id="ARBA00023014"/>
    </source>
</evidence>
<dbReference type="EMBL" id="CAFBLU010000015">
    <property type="protein sequence ID" value="CAB4876524.1"/>
    <property type="molecule type" value="Genomic_DNA"/>
</dbReference>
<dbReference type="PANTHER" id="PTHR43742:SF6">
    <property type="entry name" value="OXIDOREDUCTASE YYAE-RELATED"/>
    <property type="match status" value="1"/>
</dbReference>
<dbReference type="GO" id="GO:0051536">
    <property type="term" value="F:iron-sulfur cluster binding"/>
    <property type="evidence" value="ECO:0007669"/>
    <property type="project" value="UniProtKB-KW"/>
</dbReference>
<sequence length="737" mass="79285">MVVEEKVTFCRICESLCGLVATVEDGQVTKLRPDKDHPLSLGYACPKGIAMTDLQNDTDRVLHPLRKNADGEFERVTWKEALDEISTRLRAVRDTTGPESIGWYMGNPGAFSYSHTIWVKGFLDAIGSPHYYSAGSQDVNNRFAASALLYGSPLVVPIPDLRRTKHLLIVGANPLVSHGSVLTAHRIRDQLMDITKRGGKVVVVDPRRSETAKAFEHVAINPDGDAWMLLSMLNVIFSEGLEDTAAIQAQSQGVELLRDAAAGYPPEATEERTGITPDTLRQMARELATAESAAVYGRTGSCLGRRGTLVSFLLDALNIVTGNLDSPGGAVFGRPPVALDEVADRFGLATYGSTRSRIGNFPDVLGNLPATLLAQEMETPGKRQIRAMFVSAGNPVLSVPDGNSLERALDKLDLMVSLDFYVNETNKHADFVLPATTFLERDDLPIAFLGFHSKPFVNYTHKVVEPAGEAREEWEIIEDLAKALGVTPSSVPPIRWLGKLGIKISPQRLADILVRTSGDGDLFGLRRKGLNLKKIAAQPHGIVLAEHVATGELGTKLRHKDGKVHLGPPEIAGELERIKTAAFEASDERPLQLIGLRELRSHNSWMHNSEILTRGGRSQPLHMNPLDAARFGVGEGARVKLASKSGEVEVPVTLTEDLVEGTVALAHGWGHKGGWQTANGLGGVNVNVLAPSGAEDIEPLAGMAFLNGIAVSVELVSAGSPAAASVSESVTAAPQRD</sequence>
<organism evidence="6">
    <name type="scientific">freshwater metagenome</name>
    <dbReference type="NCBI Taxonomy" id="449393"/>
    <lineage>
        <taxon>unclassified sequences</taxon>
        <taxon>metagenomes</taxon>
        <taxon>ecological metagenomes</taxon>
    </lineage>
</organism>
<evidence type="ECO:0000259" key="5">
    <source>
        <dbReference type="PROSITE" id="PS51669"/>
    </source>
</evidence>
<protein>
    <submittedName>
        <fullName evidence="6">Unannotated protein</fullName>
    </submittedName>
</protein>
<dbReference type="GO" id="GO:0016491">
    <property type="term" value="F:oxidoreductase activity"/>
    <property type="evidence" value="ECO:0007669"/>
    <property type="project" value="InterPro"/>
</dbReference>
<dbReference type="Gene3D" id="2.20.25.90">
    <property type="entry name" value="ADC-like domains"/>
    <property type="match status" value="1"/>
</dbReference>
<dbReference type="InterPro" id="IPR006656">
    <property type="entry name" value="Mopterin_OxRdtase"/>
</dbReference>
<dbReference type="Gene3D" id="3.40.50.740">
    <property type="match status" value="1"/>
</dbReference>
<keyword evidence="4" id="KW-0411">Iron-sulfur</keyword>
<comment type="similarity">
    <text evidence="1">Belongs to the prokaryotic molybdopterin-containing oxidoreductase family.</text>
</comment>
<dbReference type="InterPro" id="IPR006963">
    <property type="entry name" value="Mopterin_OxRdtase_4Fe-4S_dom"/>
</dbReference>
<dbReference type="Pfam" id="PF04879">
    <property type="entry name" value="Molybdop_Fe4S4"/>
    <property type="match status" value="1"/>
</dbReference>
<evidence type="ECO:0000256" key="1">
    <source>
        <dbReference type="ARBA" id="ARBA00010312"/>
    </source>
</evidence>
<name>A0A6J7E6T9_9ZZZZ</name>
<evidence type="ECO:0000313" key="6">
    <source>
        <dbReference type="EMBL" id="CAB4876524.1"/>
    </source>
</evidence>
<dbReference type="Pfam" id="PF00384">
    <property type="entry name" value="Molybdopterin"/>
    <property type="match status" value="1"/>
</dbReference>
<evidence type="ECO:0000256" key="3">
    <source>
        <dbReference type="ARBA" id="ARBA00023004"/>
    </source>
</evidence>
<dbReference type="AlphaFoldDB" id="A0A6J7E6T9"/>
<proteinExistence type="inferred from homology"/>